<dbReference type="PANTHER" id="PTHR43201:SF28">
    <property type="entry name" value="ENZYME, PUTATIVE (AFU_ORTHOLOGUE AFUA_7G01530)-RELATED"/>
    <property type="match status" value="1"/>
</dbReference>
<name>A0A9W4IB76_9EURO</name>
<organism evidence="3 4">
    <name type="scientific">Penicillium salamii</name>
    <dbReference type="NCBI Taxonomy" id="1612424"/>
    <lineage>
        <taxon>Eukaryota</taxon>
        <taxon>Fungi</taxon>
        <taxon>Dikarya</taxon>
        <taxon>Ascomycota</taxon>
        <taxon>Pezizomycotina</taxon>
        <taxon>Eurotiomycetes</taxon>
        <taxon>Eurotiomycetidae</taxon>
        <taxon>Eurotiales</taxon>
        <taxon>Aspergillaceae</taxon>
        <taxon>Penicillium</taxon>
    </lineage>
</organism>
<evidence type="ECO:0000259" key="2">
    <source>
        <dbReference type="Pfam" id="PF00501"/>
    </source>
</evidence>
<evidence type="ECO:0000256" key="1">
    <source>
        <dbReference type="SAM" id="MobiDB-lite"/>
    </source>
</evidence>
<reference evidence="3" key="1">
    <citation type="submission" date="2021-07" db="EMBL/GenBank/DDBJ databases">
        <authorList>
            <person name="Branca A.L. A."/>
        </authorList>
    </citation>
    <scope>NUCLEOTIDE SEQUENCE</scope>
</reference>
<feature type="region of interest" description="Disordered" evidence="1">
    <location>
        <begin position="185"/>
        <end position="204"/>
    </location>
</feature>
<proteinExistence type="predicted"/>
<feature type="domain" description="AMP-dependent synthetase/ligase" evidence="2">
    <location>
        <begin position="40"/>
        <end position="198"/>
    </location>
</feature>
<dbReference type="Gene3D" id="3.40.50.12780">
    <property type="entry name" value="N-terminal domain of ligase-like"/>
    <property type="match status" value="1"/>
</dbReference>
<dbReference type="GO" id="GO:0006631">
    <property type="term" value="P:fatty acid metabolic process"/>
    <property type="evidence" value="ECO:0007669"/>
    <property type="project" value="TreeGrafter"/>
</dbReference>
<protein>
    <recommendedName>
        <fullName evidence="2">AMP-dependent synthetase/ligase domain-containing protein</fullName>
    </recommendedName>
</protein>
<accession>A0A9W4IB76</accession>
<dbReference type="GO" id="GO:0031956">
    <property type="term" value="F:medium-chain fatty acid-CoA ligase activity"/>
    <property type="evidence" value="ECO:0007669"/>
    <property type="project" value="TreeGrafter"/>
</dbReference>
<dbReference type="EMBL" id="CAJVPD010000033">
    <property type="protein sequence ID" value="CAG8252824.1"/>
    <property type="molecule type" value="Genomic_DNA"/>
</dbReference>
<gene>
    <name evidence="3" type="ORF">PSALAMII_LOCUS759</name>
</gene>
<dbReference type="Pfam" id="PF00501">
    <property type="entry name" value="AMP-binding"/>
    <property type="match status" value="1"/>
</dbReference>
<dbReference type="PANTHER" id="PTHR43201">
    <property type="entry name" value="ACYL-COA SYNTHETASE"/>
    <property type="match status" value="1"/>
</dbReference>
<dbReference type="Proteomes" id="UP001152592">
    <property type="component" value="Unassembled WGS sequence"/>
</dbReference>
<dbReference type="AlphaFoldDB" id="A0A9W4IB76"/>
<dbReference type="InterPro" id="IPR042099">
    <property type="entry name" value="ANL_N_sf"/>
</dbReference>
<feature type="compositionally biased region" description="Polar residues" evidence="1">
    <location>
        <begin position="191"/>
        <end position="204"/>
    </location>
</feature>
<evidence type="ECO:0000313" key="3">
    <source>
        <dbReference type="EMBL" id="CAG8252824.1"/>
    </source>
</evidence>
<comment type="caution">
    <text evidence="3">The sequence shown here is derived from an EMBL/GenBank/DDBJ whole genome shotgun (WGS) entry which is preliminary data.</text>
</comment>
<dbReference type="OrthoDB" id="433924at2759"/>
<dbReference type="SUPFAM" id="SSF56801">
    <property type="entry name" value="Acetyl-CoA synthetase-like"/>
    <property type="match status" value="1"/>
</dbReference>
<sequence>MSLLSILSRSRARILRVPRTPFRLLSTLPNTHIFRALQSHDPDSLAVVHSMSERSFTYGSLIGDVVRAKDDLARKAAKGQGTLAGERVAFLAENSYDYVVTMLAIFASDAIALPLSPAFPTGELKYILDNSQAKMLLATEKYSDKAMEILRQGLEHDPIFNVRNKLEGTRGEPVTLTDLDKPSTGGMMLYTSGTTNRPASPSTE</sequence>
<evidence type="ECO:0000313" key="4">
    <source>
        <dbReference type="Proteomes" id="UP001152592"/>
    </source>
</evidence>
<dbReference type="InterPro" id="IPR000873">
    <property type="entry name" value="AMP-dep_synth/lig_dom"/>
</dbReference>